<gene>
    <name evidence="2" type="ORF">BaRGS_00004675</name>
</gene>
<dbReference type="EMBL" id="JACVVK020000017">
    <property type="protein sequence ID" value="KAK7503943.1"/>
    <property type="molecule type" value="Genomic_DNA"/>
</dbReference>
<comment type="caution">
    <text evidence="2">The sequence shown here is derived from an EMBL/GenBank/DDBJ whole genome shotgun (WGS) entry which is preliminary data.</text>
</comment>
<dbReference type="AlphaFoldDB" id="A0ABD0LXT3"/>
<name>A0ABD0LXT3_9CAEN</name>
<keyword evidence="3" id="KW-1185">Reference proteome</keyword>
<dbReference type="Proteomes" id="UP001519460">
    <property type="component" value="Unassembled WGS sequence"/>
</dbReference>
<evidence type="ECO:0000313" key="2">
    <source>
        <dbReference type="EMBL" id="KAK7503943.1"/>
    </source>
</evidence>
<accession>A0ABD0LXT3</accession>
<evidence type="ECO:0000256" key="1">
    <source>
        <dbReference type="SAM" id="MobiDB-lite"/>
    </source>
</evidence>
<reference evidence="2 3" key="1">
    <citation type="journal article" date="2023" name="Sci. Data">
        <title>Genome assembly of the Korean intertidal mud-creeper Batillaria attramentaria.</title>
        <authorList>
            <person name="Patra A.K."/>
            <person name="Ho P.T."/>
            <person name="Jun S."/>
            <person name="Lee S.J."/>
            <person name="Kim Y."/>
            <person name="Won Y.J."/>
        </authorList>
    </citation>
    <scope>NUCLEOTIDE SEQUENCE [LARGE SCALE GENOMIC DNA]</scope>
    <source>
        <strain evidence="2">Wonlab-2016</strain>
    </source>
</reference>
<feature type="compositionally biased region" description="Polar residues" evidence="1">
    <location>
        <begin position="143"/>
        <end position="156"/>
    </location>
</feature>
<protein>
    <submittedName>
        <fullName evidence="2">Uncharacterized protein</fullName>
    </submittedName>
</protein>
<sequence>MSRVRENCLRCSLLGTEADVKQLFSESYGRHEAVDFLSSHSLVTLAIVFGFKFDDFNFKTTSLLVLLGSFVSLPTEVWVNCITHSTDRTQERVTECNHLCTDSKKYHQSQRKEARRNSLQETLESTDNASLVVHLLLYQEQSVTDGGHPSTTNASTKLCHDSQRQRSSSRATVHSACA</sequence>
<proteinExistence type="predicted"/>
<feature type="region of interest" description="Disordered" evidence="1">
    <location>
        <begin position="143"/>
        <end position="178"/>
    </location>
</feature>
<evidence type="ECO:0000313" key="3">
    <source>
        <dbReference type="Proteomes" id="UP001519460"/>
    </source>
</evidence>
<organism evidence="2 3">
    <name type="scientific">Batillaria attramentaria</name>
    <dbReference type="NCBI Taxonomy" id="370345"/>
    <lineage>
        <taxon>Eukaryota</taxon>
        <taxon>Metazoa</taxon>
        <taxon>Spiralia</taxon>
        <taxon>Lophotrochozoa</taxon>
        <taxon>Mollusca</taxon>
        <taxon>Gastropoda</taxon>
        <taxon>Caenogastropoda</taxon>
        <taxon>Sorbeoconcha</taxon>
        <taxon>Cerithioidea</taxon>
        <taxon>Batillariidae</taxon>
        <taxon>Batillaria</taxon>
    </lineage>
</organism>